<name>A0A9P9CZJ3_9HYPO</name>
<dbReference type="AlphaFoldDB" id="A0A9P9CZJ3"/>
<keyword evidence="2" id="KW-1185">Reference proteome</keyword>
<comment type="caution">
    <text evidence="1">The sequence shown here is derived from an EMBL/GenBank/DDBJ whole genome shotgun (WGS) entry which is preliminary data.</text>
</comment>
<reference evidence="1" key="1">
    <citation type="journal article" date="2021" name="Nat. Commun.">
        <title>Genetic determinants of endophytism in the Arabidopsis root mycobiome.</title>
        <authorList>
            <person name="Mesny F."/>
            <person name="Miyauchi S."/>
            <person name="Thiergart T."/>
            <person name="Pickel B."/>
            <person name="Atanasova L."/>
            <person name="Karlsson M."/>
            <person name="Huettel B."/>
            <person name="Barry K.W."/>
            <person name="Haridas S."/>
            <person name="Chen C."/>
            <person name="Bauer D."/>
            <person name="Andreopoulos W."/>
            <person name="Pangilinan J."/>
            <person name="LaButti K."/>
            <person name="Riley R."/>
            <person name="Lipzen A."/>
            <person name="Clum A."/>
            <person name="Drula E."/>
            <person name="Henrissat B."/>
            <person name="Kohler A."/>
            <person name="Grigoriev I.V."/>
            <person name="Martin F.M."/>
            <person name="Hacquard S."/>
        </authorList>
    </citation>
    <scope>NUCLEOTIDE SEQUENCE</scope>
    <source>
        <strain evidence="1">MPI-CAGE-AT-0147</strain>
    </source>
</reference>
<proteinExistence type="predicted"/>
<evidence type="ECO:0000313" key="1">
    <source>
        <dbReference type="EMBL" id="KAH7109941.1"/>
    </source>
</evidence>
<dbReference type="EMBL" id="JAGMUV010000048">
    <property type="protein sequence ID" value="KAH7109941.1"/>
    <property type="molecule type" value="Genomic_DNA"/>
</dbReference>
<gene>
    <name evidence="1" type="ORF">EDB81DRAFT_849259</name>
</gene>
<sequence>MGVADVLDTCNKSVAVYVPFPLRPHCRAIHYVVDNYLYRRWFRPYQSEIELGRFLCKTITPTDLPDEPSPSEATVSSFISLNGAICAKVKAHQRAYDELVATGQEIPGWRSQAFSNHRSFILQPLFQALLIVVCVQSYTSEDSKTIGSIPALLVRTGVEEGLSAPITFEGIAGTEDSSSKFYIRTTLKTAVDLVMSLEAREAATFGLQPSPEVAFEEDKRASRGGLVRYQEDLGDDPVLGPSSKFVDGSKYIGWGGFGRQFDKMQGLIEERELRRQKPS</sequence>
<protein>
    <submittedName>
        <fullName evidence="1">Uncharacterized protein</fullName>
    </submittedName>
</protein>
<organism evidence="1 2">
    <name type="scientific">Dactylonectria macrodidyma</name>
    <dbReference type="NCBI Taxonomy" id="307937"/>
    <lineage>
        <taxon>Eukaryota</taxon>
        <taxon>Fungi</taxon>
        <taxon>Dikarya</taxon>
        <taxon>Ascomycota</taxon>
        <taxon>Pezizomycotina</taxon>
        <taxon>Sordariomycetes</taxon>
        <taxon>Hypocreomycetidae</taxon>
        <taxon>Hypocreales</taxon>
        <taxon>Nectriaceae</taxon>
        <taxon>Dactylonectria</taxon>
    </lineage>
</organism>
<dbReference type="Proteomes" id="UP000738349">
    <property type="component" value="Unassembled WGS sequence"/>
</dbReference>
<dbReference type="OrthoDB" id="3513679at2759"/>
<accession>A0A9P9CZJ3</accession>
<evidence type="ECO:0000313" key="2">
    <source>
        <dbReference type="Proteomes" id="UP000738349"/>
    </source>
</evidence>